<dbReference type="InterPro" id="IPR051319">
    <property type="entry name" value="Oligoribo/pAp-PDE_c-di-AMP_PDE"/>
</dbReference>
<dbReference type="AlphaFoldDB" id="A0A3E2BJG7"/>
<dbReference type="InterPro" id="IPR003156">
    <property type="entry name" value="DHHA1_dom"/>
</dbReference>
<evidence type="ECO:0000259" key="2">
    <source>
        <dbReference type="Pfam" id="PF02272"/>
    </source>
</evidence>
<evidence type="ECO:0000313" key="3">
    <source>
        <dbReference type="EMBL" id="RFT14756.1"/>
    </source>
</evidence>
<feature type="domain" description="DHHA1" evidence="2">
    <location>
        <begin position="240"/>
        <end position="307"/>
    </location>
</feature>
<evidence type="ECO:0000313" key="4">
    <source>
        <dbReference type="Proteomes" id="UP000257323"/>
    </source>
</evidence>
<dbReference type="EMBL" id="QUAH01000021">
    <property type="protein sequence ID" value="RFT14756.1"/>
    <property type="molecule type" value="Genomic_DNA"/>
</dbReference>
<dbReference type="PANTHER" id="PTHR47618:SF1">
    <property type="entry name" value="BIFUNCTIONAL OLIGORIBONUCLEASE AND PAP PHOSPHATASE NRNA"/>
    <property type="match status" value="1"/>
</dbReference>
<dbReference type="InterPro" id="IPR001667">
    <property type="entry name" value="DDH_dom"/>
</dbReference>
<dbReference type="InterPro" id="IPR038763">
    <property type="entry name" value="DHH_sf"/>
</dbReference>
<dbReference type="Gene3D" id="3.90.1640.10">
    <property type="entry name" value="inorganic pyrophosphatase (n-terminal core)"/>
    <property type="match status" value="1"/>
</dbReference>
<sequence length="325" mass="35864">MSQTIKLEIARKIKASRHIAITSHLRPDGDSIYTSLALAEMLDLLGKEVQVVNHDPLPFPFYEFPETARIRQGQIDPEGLDLVILLECVDVSRSGQTGIDHLPKINIDHHYSNSPYADLNWIDPEASAVGEMVYELLEPLGLSPTPRIAKFLYAAIFSDTGSFQFSNTSARALYTCYRLAEAGANPNAIAEKLLNNNTAAKVRLLGKVLTSLKINQAGNLALLSMFRRDIEEVGLKDVDVEDITTIARSIKGVEMVIFFKEMEPGVFRVSLRSKGQANSALVAESYGGGGHMHAAGFTVYGEYEKLSQEIPLAVEEILRKNRTKS</sequence>
<dbReference type="SUPFAM" id="SSF64182">
    <property type="entry name" value="DHH phosphoesterases"/>
    <property type="match status" value="1"/>
</dbReference>
<gene>
    <name evidence="3" type="ORF">OP8BY_2426</name>
</gene>
<dbReference type="Gene3D" id="3.10.310.30">
    <property type="match status" value="1"/>
</dbReference>
<protein>
    <submittedName>
        <fullName evidence="3">Uncharacterized protein</fullName>
    </submittedName>
</protein>
<reference evidence="3 4" key="1">
    <citation type="submission" date="2018-08" db="EMBL/GenBank/DDBJ databases">
        <title>Genome analysis of the thermophilic bacterium of the candidate phylum Aminicenantes from deep subsurface aquifer revealed its physiology and ecological role.</title>
        <authorList>
            <person name="Kadnikov V.V."/>
            <person name="Mardanov A.V."/>
            <person name="Beletsky A.V."/>
            <person name="Karnachuk O.V."/>
            <person name="Ravin N.V."/>
        </authorList>
    </citation>
    <scope>NUCLEOTIDE SEQUENCE [LARGE SCALE GENOMIC DNA]</scope>
    <source>
        <strain evidence="3">BY38</strain>
    </source>
</reference>
<organism evidence="3 4">
    <name type="scientific">Candidatus Saccharicenans subterraneus</name>
    <dbReference type="NCBI Taxonomy" id="2508984"/>
    <lineage>
        <taxon>Bacteria</taxon>
        <taxon>Candidatus Aminicenantota</taxon>
        <taxon>Candidatus Aminicenantia</taxon>
        <taxon>Candidatus Aminicenantales</taxon>
        <taxon>Candidatus Saccharicenantaceae</taxon>
        <taxon>Candidatus Saccharicenans</taxon>
    </lineage>
</organism>
<name>A0A3E2BJG7_9BACT</name>
<dbReference type="Pfam" id="PF02272">
    <property type="entry name" value="DHHA1"/>
    <property type="match status" value="1"/>
</dbReference>
<proteinExistence type="predicted"/>
<dbReference type="GO" id="GO:0003676">
    <property type="term" value="F:nucleic acid binding"/>
    <property type="evidence" value="ECO:0007669"/>
    <property type="project" value="InterPro"/>
</dbReference>
<dbReference type="Proteomes" id="UP000257323">
    <property type="component" value="Unassembled WGS sequence"/>
</dbReference>
<comment type="caution">
    <text evidence="3">The sequence shown here is derived from an EMBL/GenBank/DDBJ whole genome shotgun (WGS) entry which is preliminary data.</text>
</comment>
<dbReference type="Pfam" id="PF01368">
    <property type="entry name" value="DHH"/>
    <property type="match status" value="1"/>
</dbReference>
<accession>A0A3E2BJG7</accession>
<evidence type="ECO:0000259" key="1">
    <source>
        <dbReference type="Pfam" id="PF01368"/>
    </source>
</evidence>
<feature type="domain" description="DDH" evidence="1">
    <location>
        <begin position="19"/>
        <end position="156"/>
    </location>
</feature>
<dbReference type="PANTHER" id="PTHR47618">
    <property type="entry name" value="BIFUNCTIONAL OLIGORIBONUCLEASE AND PAP PHOSPHATASE NRNA"/>
    <property type="match status" value="1"/>
</dbReference>